<keyword evidence="3" id="KW-1185">Reference proteome</keyword>
<feature type="region of interest" description="Disordered" evidence="1">
    <location>
        <begin position="1"/>
        <end position="299"/>
    </location>
</feature>
<dbReference type="Proteomes" id="UP001139384">
    <property type="component" value="Unassembled WGS sequence"/>
</dbReference>
<sequence length="299" mass="30323">PDAPPTFSLPGADAEANSNILHGRTKPTDPLVDLAEQAVRETSQNRSTPPALEQEREHPAETTMELLLPLQPPPDQPTPDELPAGGPTADAPVGAEVAGPGSGGPTFGGLVTTEPATAESAAERGLVTTEPATAESAAERGPATAGPAAERATPGSAVEPAAREHGIDGQPAAADGETAPQGPPAPDDDRRTGGAGGNENPAEGEAEAEHTRTPDEDPVTDKGLPKRTPKITTPAQAPRQRTRSVDAEALRRRLGGFRSGAQAGHRDVQAEIAEQTGQNPAPTAESEAATGGTVEEASS</sequence>
<name>A0A9X1Q3Q6_STRM4</name>
<dbReference type="EMBL" id="JAKEIP010000211">
    <property type="protein sequence ID" value="MCF1598402.1"/>
    <property type="molecule type" value="Genomic_DNA"/>
</dbReference>
<feature type="non-terminal residue" evidence="2">
    <location>
        <position position="1"/>
    </location>
</feature>
<accession>A0A9X1Q3Q6</accession>
<protein>
    <submittedName>
        <fullName evidence="2">Histidine kinase</fullName>
    </submittedName>
</protein>
<evidence type="ECO:0000313" key="2">
    <source>
        <dbReference type="EMBL" id="MCF1598402.1"/>
    </source>
</evidence>
<evidence type="ECO:0000313" key="3">
    <source>
        <dbReference type="Proteomes" id="UP001139384"/>
    </source>
</evidence>
<gene>
    <name evidence="2" type="ORF">L0P92_33345</name>
</gene>
<proteinExistence type="predicted"/>
<comment type="caution">
    <text evidence="2">The sequence shown here is derived from an EMBL/GenBank/DDBJ whole genome shotgun (WGS) entry which is preliminary data.</text>
</comment>
<dbReference type="AlphaFoldDB" id="A0A9X1Q3Q6"/>
<dbReference type="GO" id="GO:0016301">
    <property type="term" value="F:kinase activity"/>
    <property type="evidence" value="ECO:0007669"/>
    <property type="project" value="UniProtKB-KW"/>
</dbReference>
<evidence type="ECO:0000256" key="1">
    <source>
        <dbReference type="SAM" id="MobiDB-lite"/>
    </source>
</evidence>
<keyword evidence="2" id="KW-0808">Transferase</keyword>
<feature type="compositionally biased region" description="Low complexity" evidence="1">
    <location>
        <begin position="108"/>
        <end position="120"/>
    </location>
</feature>
<keyword evidence="2" id="KW-0418">Kinase</keyword>
<organism evidence="2 3">
    <name type="scientific">Streptomyces muensis</name>
    <dbReference type="NCBI Taxonomy" id="1077944"/>
    <lineage>
        <taxon>Bacteria</taxon>
        <taxon>Bacillati</taxon>
        <taxon>Actinomycetota</taxon>
        <taxon>Actinomycetes</taxon>
        <taxon>Kitasatosporales</taxon>
        <taxon>Streptomycetaceae</taxon>
        <taxon>Streptomyces</taxon>
    </lineage>
</organism>
<feature type="compositionally biased region" description="Basic and acidic residues" evidence="1">
    <location>
        <begin position="207"/>
        <end position="224"/>
    </location>
</feature>
<reference evidence="2" key="1">
    <citation type="submission" date="2022-01" db="EMBL/GenBank/DDBJ databases">
        <title>Draft Genome Sequences of Seven Type Strains of the Genus Streptomyces.</title>
        <authorList>
            <person name="Aziz S."/>
            <person name="Coretto E."/>
            <person name="Chronakova A."/>
            <person name="Sproer C."/>
            <person name="Huber K."/>
            <person name="Nouioui I."/>
            <person name="Gross H."/>
        </authorList>
    </citation>
    <scope>NUCLEOTIDE SEQUENCE</scope>
    <source>
        <strain evidence="2">DSM 103493</strain>
    </source>
</reference>